<dbReference type="AlphaFoldDB" id="A0A6N8JDQ3"/>
<accession>A0A6N8JDQ3</accession>
<dbReference type="Pfam" id="PF25954">
    <property type="entry name" value="Beta-barrel_RND_2"/>
    <property type="match status" value="1"/>
</dbReference>
<organism evidence="4 5">
    <name type="scientific">Chitinophaga oryziterrae</name>
    <dbReference type="NCBI Taxonomy" id="1031224"/>
    <lineage>
        <taxon>Bacteria</taxon>
        <taxon>Pseudomonadati</taxon>
        <taxon>Bacteroidota</taxon>
        <taxon>Chitinophagia</taxon>
        <taxon>Chitinophagales</taxon>
        <taxon>Chitinophagaceae</taxon>
        <taxon>Chitinophaga</taxon>
    </lineage>
</organism>
<reference evidence="4 5" key="1">
    <citation type="submission" date="2019-12" db="EMBL/GenBank/DDBJ databases">
        <title>The draft genomic sequence of strain Chitinophaga oryziterrae JCM 16595.</title>
        <authorList>
            <person name="Zhang X."/>
        </authorList>
    </citation>
    <scope>NUCLEOTIDE SEQUENCE [LARGE SCALE GENOMIC DNA]</scope>
    <source>
        <strain evidence="4 5">JCM 16595</strain>
    </source>
</reference>
<evidence type="ECO:0000256" key="2">
    <source>
        <dbReference type="ARBA" id="ARBA00023054"/>
    </source>
</evidence>
<comment type="caution">
    <text evidence="4">The sequence shown here is derived from an EMBL/GenBank/DDBJ whole genome shotgun (WGS) entry which is preliminary data.</text>
</comment>
<dbReference type="PANTHER" id="PTHR32347:SF14">
    <property type="entry name" value="EFFLUX SYSTEM COMPONENT YKNX-RELATED"/>
    <property type="match status" value="1"/>
</dbReference>
<dbReference type="EMBL" id="WRXO01000007">
    <property type="protein sequence ID" value="MVT43407.1"/>
    <property type="molecule type" value="Genomic_DNA"/>
</dbReference>
<dbReference type="Gene3D" id="2.40.30.170">
    <property type="match status" value="1"/>
</dbReference>
<dbReference type="InterPro" id="IPR058792">
    <property type="entry name" value="Beta-barrel_RND_2"/>
</dbReference>
<feature type="domain" description="CusB-like beta-barrel" evidence="3">
    <location>
        <begin position="230"/>
        <end position="300"/>
    </location>
</feature>
<dbReference type="Gene3D" id="2.40.50.100">
    <property type="match status" value="1"/>
</dbReference>
<gene>
    <name evidence="4" type="ORF">GO495_22605</name>
</gene>
<dbReference type="Gene3D" id="2.40.420.20">
    <property type="match status" value="1"/>
</dbReference>
<evidence type="ECO:0000313" key="5">
    <source>
        <dbReference type="Proteomes" id="UP000468388"/>
    </source>
</evidence>
<keyword evidence="2" id="KW-0175">Coiled coil</keyword>
<dbReference type="Gene3D" id="1.10.287.470">
    <property type="entry name" value="Helix hairpin bin"/>
    <property type="match status" value="1"/>
</dbReference>
<sequence length="360" mass="40726">MKYSLILLSLLLIVTSCNRSKEEIKPVLEKITESVYASGFIKSSNQYEVFSTVNGIVVRWMVREGDMVDKNKVLLQLSGVTAQLRVENAGIAAENATRAANSRRLAELRLNIDQAKMKLDHDALQLQRQRNLWAQQIGSRNDLDQRELAWKTSSSNYEAASLRYAELQREISFEEKQAFKNLQISKSQAGDYTIKSEYRGKVYDILVEEGEMVNTQQPIAVIGDATSFLLELQVDEYDIARIRPEQKILITMDSYRGQVFEAVVTKVKPFMHEKSKTFTVEAQFLQSPPVLYPNLTCEANIIIAQKKEALTIPRSCLQEGGFVLLANKEKRKVSIGLEDYQKVEITAGLTVNDVILKPAP</sequence>
<protein>
    <submittedName>
        <fullName evidence="4">HlyD family efflux transporter periplasmic adaptor subunit</fullName>
    </submittedName>
</protein>
<comment type="subcellular location">
    <subcellularLocation>
        <location evidence="1">Cell envelope</location>
    </subcellularLocation>
</comment>
<dbReference type="SUPFAM" id="SSF111369">
    <property type="entry name" value="HlyD-like secretion proteins"/>
    <property type="match status" value="1"/>
</dbReference>
<dbReference type="RefSeq" id="WP_157302015.1">
    <property type="nucleotide sequence ID" value="NZ_BAAAZB010000015.1"/>
</dbReference>
<name>A0A6N8JDQ3_9BACT</name>
<evidence type="ECO:0000259" key="3">
    <source>
        <dbReference type="Pfam" id="PF25954"/>
    </source>
</evidence>
<proteinExistence type="predicted"/>
<dbReference type="InterPro" id="IPR050465">
    <property type="entry name" value="UPF0194_transport"/>
</dbReference>
<evidence type="ECO:0000313" key="4">
    <source>
        <dbReference type="EMBL" id="MVT43407.1"/>
    </source>
</evidence>
<keyword evidence="5" id="KW-1185">Reference proteome</keyword>
<dbReference type="OrthoDB" id="869610at2"/>
<dbReference type="PANTHER" id="PTHR32347">
    <property type="entry name" value="EFFLUX SYSTEM COMPONENT YKNX-RELATED"/>
    <property type="match status" value="1"/>
</dbReference>
<dbReference type="Proteomes" id="UP000468388">
    <property type="component" value="Unassembled WGS sequence"/>
</dbReference>
<evidence type="ECO:0000256" key="1">
    <source>
        <dbReference type="ARBA" id="ARBA00004196"/>
    </source>
</evidence>
<dbReference type="PROSITE" id="PS51257">
    <property type="entry name" value="PROKAR_LIPOPROTEIN"/>
    <property type="match status" value="1"/>
</dbReference>
<dbReference type="GO" id="GO:0030313">
    <property type="term" value="C:cell envelope"/>
    <property type="evidence" value="ECO:0007669"/>
    <property type="project" value="UniProtKB-SubCell"/>
</dbReference>